<name>A0A1W1XY07_9NEIS</name>
<proteinExistence type="predicted"/>
<evidence type="ECO:0000256" key="1">
    <source>
        <dbReference type="SAM" id="MobiDB-lite"/>
    </source>
</evidence>
<feature type="compositionally biased region" description="Basic and acidic residues" evidence="1">
    <location>
        <begin position="262"/>
        <end position="272"/>
    </location>
</feature>
<reference evidence="2 3" key="1">
    <citation type="submission" date="2017-04" db="EMBL/GenBank/DDBJ databases">
        <authorList>
            <person name="Afonso C.L."/>
            <person name="Miller P.J."/>
            <person name="Scott M.A."/>
            <person name="Spackman E."/>
            <person name="Goraichik I."/>
            <person name="Dimitrov K.M."/>
            <person name="Suarez D.L."/>
            <person name="Swayne D.E."/>
        </authorList>
    </citation>
    <scope>NUCLEOTIDE SEQUENCE [LARGE SCALE GENOMIC DNA]</scope>
    <source>
        <strain evidence="2 3">DSM 23236</strain>
    </source>
</reference>
<protein>
    <submittedName>
        <fullName evidence="2">A nuclease of the HNH/ENDO VII superfamily with conserved WHH</fullName>
    </submittedName>
</protein>
<evidence type="ECO:0000313" key="3">
    <source>
        <dbReference type="Proteomes" id="UP000192761"/>
    </source>
</evidence>
<dbReference type="Proteomes" id="UP000192761">
    <property type="component" value="Unassembled WGS sequence"/>
</dbReference>
<evidence type="ECO:0000313" key="2">
    <source>
        <dbReference type="EMBL" id="SMC28849.1"/>
    </source>
</evidence>
<keyword evidence="3" id="KW-1185">Reference proteome</keyword>
<dbReference type="EMBL" id="FWXD01000026">
    <property type="protein sequence ID" value="SMC28849.1"/>
    <property type="molecule type" value="Genomic_DNA"/>
</dbReference>
<gene>
    <name evidence="2" type="ORF">SAMN02745857_03440</name>
</gene>
<dbReference type="AlphaFoldDB" id="A0A1W1XY07"/>
<accession>A0A1W1XY07</accession>
<feature type="compositionally biased region" description="Basic and acidic residues" evidence="1">
    <location>
        <begin position="220"/>
        <end position="254"/>
    </location>
</feature>
<organism evidence="2 3">
    <name type="scientific">Andreprevotia lacus DSM 23236</name>
    <dbReference type="NCBI Taxonomy" id="1121001"/>
    <lineage>
        <taxon>Bacteria</taxon>
        <taxon>Pseudomonadati</taxon>
        <taxon>Pseudomonadota</taxon>
        <taxon>Betaproteobacteria</taxon>
        <taxon>Neisseriales</taxon>
        <taxon>Chitinibacteraceae</taxon>
        <taxon>Andreprevotia</taxon>
    </lineage>
</organism>
<dbReference type="Pfam" id="PF12639">
    <property type="entry name" value="Colicin-DNase"/>
    <property type="match status" value="1"/>
</dbReference>
<sequence length="396" mass="41883">IEGKSVVRNNDTCTLNGGNCPGLYVTMPIPGGLVQGGKLTKTADPAKVLTPAQLKAWSEKAWAWAKENAAKGVEGAKSMLHEVEQALDKPVEGVTGFAKDTANVTVGGANLLSMLASAEGASWVQYAESISPTPGGEAIKAQAEQILQNPGSIPLIPEPFPNLTDAEKGGALLSNLSPKAGAKLLVVGMTKAVGKDLEKALVKEGAKALEKSAAKDAEKAALKKAEEDAAKKQAEEAAKKSKPHEPQKEGKPKGEGSPGDGAKVKPKSEVKKGKNRKPRQPRTYEKKVINEDGSVTYTLKGKNGKTFDVTYRDGYPDFSPYKYNGPGKSEVEINMTGNNTTDFKAANQKAGFGDQAYSHPEGYTWHHHQDGKTMQLIREDAHAAAPHTGGASGSKY</sequence>
<feature type="non-terminal residue" evidence="2">
    <location>
        <position position="1"/>
    </location>
</feature>
<dbReference type="RefSeq" id="WP_176216995.1">
    <property type="nucleotide sequence ID" value="NZ_FWXD01000026.1"/>
</dbReference>
<feature type="region of interest" description="Disordered" evidence="1">
    <location>
        <begin position="220"/>
        <end position="289"/>
    </location>
</feature>
<dbReference type="STRING" id="1121001.SAMN02745857_03440"/>